<reference evidence="2 3" key="1">
    <citation type="submission" date="2018-08" db="EMBL/GenBank/DDBJ databases">
        <title>A genome reference for cultivated species of the human gut microbiota.</title>
        <authorList>
            <person name="Zou Y."/>
            <person name="Xue W."/>
            <person name="Luo G."/>
        </authorList>
    </citation>
    <scope>NUCLEOTIDE SEQUENCE [LARGE SCALE GENOMIC DNA]</scope>
    <source>
        <strain evidence="2 3">AM27-17</strain>
    </source>
</reference>
<dbReference type="AlphaFoldDB" id="A0A414LE84"/>
<organism evidence="2 3">
    <name type="scientific">Bacteroides intestinalis</name>
    <dbReference type="NCBI Taxonomy" id="329854"/>
    <lineage>
        <taxon>Bacteria</taxon>
        <taxon>Pseudomonadati</taxon>
        <taxon>Bacteroidota</taxon>
        <taxon>Bacteroidia</taxon>
        <taxon>Bacteroidales</taxon>
        <taxon>Bacteroidaceae</taxon>
        <taxon>Bacteroides</taxon>
    </lineage>
</organism>
<dbReference type="RefSeq" id="WP_118221490.1">
    <property type="nucleotide sequence ID" value="NZ_JADNIJ010000002.1"/>
</dbReference>
<evidence type="ECO:0000313" key="3">
    <source>
        <dbReference type="Proteomes" id="UP000285650"/>
    </source>
</evidence>
<feature type="signal peptide" evidence="1">
    <location>
        <begin position="1"/>
        <end position="17"/>
    </location>
</feature>
<protein>
    <recommendedName>
        <fullName evidence="4">NVEALA protein</fullName>
    </recommendedName>
</protein>
<keyword evidence="1" id="KW-0732">Signal</keyword>
<name>A0A414LE84_9BACE</name>
<sequence>MKNVLKLAFATMAVAFAGYSVYTNQEKTVLSDLALNNVEALAWPPEGSSYFRLFPCPYSSGNECVMKQDSNRPECYAISYCSR</sequence>
<evidence type="ECO:0008006" key="4">
    <source>
        <dbReference type="Google" id="ProtNLM"/>
    </source>
</evidence>
<proteinExistence type="predicted"/>
<gene>
    <name evidence="2" type="ORF">DW712_07415</name>
</gene>
<dbReference type="EMBL" id="QSKV01000004">
    <property type="protein sequence ID" value="RHE92950.1"/>
    <property type="molecule type" value="Genomic_DNA"/>
</dbReference>
<evidence type="ECO:0000313" key="2">
    <source>
        <dbReference type="EMBL" id="RHE92950.1"/>
    </source>
</evidence>
<accession>A0A414LE84</accession>
<dbReference type="Proteomes" id="UP000285650">
    <property type="component" value="Unassembled WGS sequence"/>
</dbReference>
<evidence type="ECO:0000256" key="1">
    <source>
        <dbReference type="SAM" id="SignalP"/>
    </source>
</evidence>
<comment type="caution">
    <text evidence="2">The sequence shown here is derived from an EMBL/GenBank/DDBJ whole genome shotgun (WGS) entry which is preliminary data.</text>
</comment>
<feature type="chain" id="PRO_5019241917" description="NVEALA protein" evidence="1">
    <location>
        <begin position="18"/>
        <end position="83"/>
    </location>
</feature>